<comment type="caution">
    <text evidence="2">The sequence shown here is derived from an EMBL/GenBank/DDBJ whole genome shotgun (WGS) entry which is preliminary data.</text>
</comment>
<keyword evidence="3" id="KW-1185">Reference proteome</keyword>
<sequence>MSQPPIKKAKMVTGRPEAKGQVEVKADDKPEGNSKTVVEPKPEKGKTWAPKAALLPSTPGSLDGDFIASGLGSLVDIEVRLVAATTFGQEGLGFSLSFPRCSIETSEEDGFGVCHRFGHDNNRPVLSESLVLRVKFQDPKLSVCGLKDNIPGRNVPLPVELSSLKALTLVEIDHSGVSVYNFGMPFYNPGHATEDWLFHNKPIVGNTTLMHILKQQSFRFIVPAAADTVRERLNPARLPSLTVFPYGQEHKFDMDRYAEDAPKWAGSHYPACLTFRNDNDHIAVVSQSVVQDFWWLHLAQEAIAQSPVPVYFVPRDQDAHQAYYVVVTVPKSIKLAHDNAWRRFVKQDSFKVRLFEYCGQTWDEFDSAGKRLPVPDWRAKIVESPENIKVLEANGHLGYDPEGLVLCVFRPPADDEKAMPDFVLTEFNTLKEAEQSNFEH</sequence>
<evidence type="ECO:0000256" key="1">
    <source>
        <dbReference type="SAM" id="MobiDB-lite"/>
    </source>
</evidence>
<protein>
    <submittedName>
        <fullName evidence="2">Uncharacterized protein</fullName>
    </submittedName>
</protein>
<name>A0A9W9CS62_9PEZI</name>
<organism evidence="2 3">
    <name type="scientific">Gnomoniopsis smithogilvyi</name>
    <dbReference type="NCBI Taxonomy" id="1191159"/>
    <lineage>
        <taxon>Eukaryota</taxon>
        <taxon>Fungi</taxon>
        <taxon>Dikarya</taxon>
        <taxon>Ascomycota</taxon>
        <taxon>Pezizomycotina</taxon>
        <taxon>Sordariomycetes</taxon>
        <taxon>Sordariomycetidae</taxon>
        <taxon>Diaporthales</taxon>
        <taxon>Gnomoniaceae</taxon>
        <taxon>Gnomoniopsis</taxon>
    </lineage>
</organism>
<gene>
    <name evidence="2" type="ORF">N0V93_010164</name>
</gene>
<proteinExistence type="predicted"/>
<feature type="region of interest" description="Disordered" evidence="1">
    <location>
        <begin position="1"/>
        <end position="45"/>
    </location>
</feature>
<feature type="compositionally biased region" description="Basic and acidic residues" evidence="1">
    <location>
        <begin position="16"/>
        <end position="45"/>
    </location>
</feature>
<dbReference type="AlphaFoldDB" id="A0A9W9CS62"/>
<evidence type="ECO:0000313" key="3">
    <source>
        <dbReference type="Proteomes" id="UP001140453"/>
    </source>
</evidence>
<evidence type="ECO:0000313" key="2">
    <source>
        <dbReference type="EMBL" id="KAJ4385734.1"/>
    </source>
</evidence>
<dbReference type="EMBL" id="JAPEVB010000007">
    <property type="protein sequence ID" value="KAJ4385734.1"/>
    <property type="molecule type" value="Genomic_DNA"/>
</dbReference>
<dbReference type="Proteomes" id="UP001140453">
    <property type="component" value="Unassembled WGS sequence"/>
</dbReference>
<accession>A0A9W9CS62</accession>
<dbReference type="OrthoDB" id="6513042at2759"/>
<reference evidence="2" key="1">
    <citation type="submission" date="2022-10" db="EMBL/GenBank/DDBJ databases">
        <title>Tapping the CABI collections for fungal endophytes: first genome assemblies for Collariella, Neodidymelliopsis, Ascochyta clinopodiicola, Didymella pomorum, Didymosphaeria variabile, Neocosmospora piperis and Neocucurbitaria cava.</title>
        <authorList>
            <person name="Hill R."/>
        </authorList>
    </citation>
    <scope>NUCLEOTIDE SEQUENCE</scope>
    <source>
        <strain evidence="2">IMI 355082</strain>
    </source>
</reference>